<name>A0A9Q9ATL1_9PEZI</name>
<dbReference type="PANTHER" id="PTHR33112">
    <property type="entry name" value="DOMAIN PROTEIN, PUTATIVE-RELATED"/>
    <property type="match status" value="1"/>
</dbReference>
<reference evidence="2" key="1">
    <citation type="submission" date="2022-06" db="EMBL/GenBank/DDBJ databases">
        <title>Complete genome sequences of two strains of the flax pathogen Septoria linicola.</title>
        <authorList>
            <person name="Lapalu N."/>
            <person name="Simon A."/>
            <person name="Demenou B."/>
            <person name="Paumier D."/>
            <person name="Guillot M.-P."/>
            <person name="Gout L."/>
            <person name="Valade R."/>
        </authorList>
    </citation>
    <scope>NUCLEOTIDE SEQUENCE</scope>
    <source>
        <strain evidence="2">SE15195</strain>
    </source>
</reference>
<dbReference type="Proteomes" id="UP001056384">
    <property type="component" value="Chromosome 3"/>
</dbReference>
<feature type="domain" description="Heterokaryon incompatibility" evidence="1">
    <location>
        <begin position="195"/>
        <end position="345"/>
    </location>
</feature>
<protein>
    <submittedName>
        <fullName evidence="2">Heterokaryon incompatibility</fullName>
    </submittedName>
</protein>
<proteinExistence type="predicted"/>
<keyword evidence="3" id="KW-1185">Reference proteome</keyword>
<organism evidence="2 3">
    <name type="scientific">Septoria linicola</name>
    <dbReference type="NCBI Taxonomy" id="215465"/>
    <lineage>
        <taxon>Eukaryota</taxon>
        <taxon>Fungi</taxon>
        <taxon>Dikarya</taxon>
        <taxon>Ascomycota</taxon>
        <taxon>Pezizomycotina</taxon>
        <taxon>Dothideomycetes</taxon>
        <taxon>Dothideomycetidae</taxon>
        <taxon>Mycosphaerellales</taxon>
        <taxon>Mycosphaerellaceae</taxon>
        <taxon>Septoria</taxon>
    </lineage>
</organism>
<gene>
    <name evidence="2" type="ORF">Slin15195_G038200</name>
</gene>
<evidence type="ECO:0000313" key="3">
    <source>
        <dbReference type="Proteomes" id="UP001056384"/>
    </source>
</evidence>
<evidence type="ECO:0000313" key="2">
    <source>
        <dbReference type="EMBL" id="USW50501.1"/>
    </source>
</evidence>
<dbReference type="AlphaFoldDB" id="A0A9Q9ATL1"/>
<dbReference type="InterPro" id="IPR010730">
    <property type="entry name" value="HET"/>
</dbReference>
<accession>A0A9Q9ATL1</accession>
<dbReference type="PANTHER" id="PTHR33112:SF8">
    <property type="entry name" value="HETEROKARYON INCOMPATIBILITY DOMAIN-CONTAINING PROTEIN"/>
    <property type="match status" value="1"/>
</dbReference>
<sequence>MAQSPPTLCDVCRRLDIQDVLLAAETAPFARNYTYSDGVPVAVRKITTHEAMYTTLRHQKSLTSLKTSAETCTSAWDPSITAAPHIVASQQTLDGRNSVTLACFEACAEYNTLPLSNDHLLARVQATSAADDQCFKLASDWLTECREKHAVCRETYQAVTRMPTRLLDVGLDENLSLQPDALIRLVQGQRCKGSYAALSYCWGPDRGFLLTHQSEAMLRQGFKISDMPGSLRDAVIVARRTKIPYVWIDALCIYQDQQEFQESRDDWARESGRMHEVYRNAIVTIEAASASRTNDGFLTSRQSLQPYCAVPWGPAQYVYLRPVSEISEHELYGATIYSRGWTMQERLLAPRTLSFGRSQMSFECANGFIDEAGRPSKASCAPAVHLSKDFMIQIRSDRNWLKKGIKSLCQTASATDLGRVRGISRGTELLAHSVSGQLTRPNGQSMSYHEYWAELVDRFSERQFTNIADRLPALSGLADEFRLTLNDTYICGFWKSTLVTTLAWSCAKLYNRATWEDHALPGYESQDYRSPVAFAPAGAWPDTIKLPEYVAPSWSWASVIGIIHQPPGSMAGSTAKFIDVQITPQYATDPHGRVASGHLILSTRMAILPDPFVAYDSASSYDLQAVHAHIRKLYIDELNDHYATEAYQHHIPHANQQFALIELWKRPTMGRGEMQGGSVVMLLIESCAETKGKPQEQEWRRLCSVSITMENQTRGEFLADRTEYDQNDPARRDYFSKIWESSDEISREISNARWEKRRVKLI</sequence>
<evidence type="ECO:0000259" key="1">
    <source>
        <dbReference type="Pfam" id="PF06985"/>
    </source>
</evidence>
<dbReference type="Pfam" id="PF06985">
    <property type="entry name" value="HET"/>
    <property type="match status" value="1"/>
</dbReference>
<dbReference type="EMBL" id="CP099420">
    <property type="protein sequence ID" value="USW50501.1"/>
    <property type="molecule type" value="Genomic_DNA"/>
</dbReference>